<organism evidence="2 3">
    <name type="scientific">Sediminivirga luteola</name>
    <dbReference type="NCBI Taxonomy" id="1774748"/>
    <lineage>
        <taxon>Bacteria</taxon>
        <taxon>Bacillati</taxon>
        <taxon>Actinomycetota</taxon>
        <taxon>Actinomycetes</taxon>
        <taxon>Micrococcales</taxon>
        <taxon>Brevibacteriaceae</taxon>
        <taxon>Sediminivirga</taxon>
    </lineage>
</organism>
<keyword evidence="3" id="KW-1185">Reference proteome</keyword>
<accession>A0A8J2XKD4</accession>
<feature type="region of interest" description="Disordered" evidence="1">
    <location>
        <begin position="89"/>
        <end position="108"/>
    </location>
</feature>
<dbReference type="AlphaFoldDB" id="A0A8J2XKD4"/>
<reference evidence="2" key="2">
    <citation type="submission" date="2020-09" db="EMBL/GenBank/DDBJ databases">
        <authorList>
            <person name="Sun Q."/>
            <person name="Zhou Y."/>
        </authorList>
    </citation>
    <scope>NUCLEOTIDE SEQUENCE</scope>
    <source>
        <strain evidence="2">CGMCC 1.12785</strain>
    </source>
</reference>
<comment type="caution">
    <text evidence="2">The sequence shown here is derived from an EMBL/GenBank/DDBJ whole genome shotgun (WGS) entry which is preliminary data.</text>
</comment>
<reference evidence="2" key="1">
    <citation type="journal article" date="2014" name="Int. J. Syst. Evol. Microbiol.">
        <title>Complete genome sequence of Corynebacterium casei LMG S-19264T (=DSM 44701T), isolated from a smear-ripened cheese.</title>
        <authorList>
            <consortium name="US DOE Joint Genome Institute (JGI-PGF)"/>
            <person name="Walter F."/>
            <person name="Albersmeier A."/>
            <person name="Kalinowski J."/>
            <person name="Ruckert C."/>
        </authorList>
    </citation>
    <scope>NUCLEOTIDE SEQUENCE</scope>
    <source>
        <strain evidence="2">CGMCC 1.12785</strain>
    </source>
</reference>
<evidence type="ECO:0000313" key="3">
    <source>
        <dbReference type="Proteomes" id="UP000616114"/>
    </source>
</evidence>
<evidence type="ECO:0000313" key="2">
    <source>
        <dbReference type="EMBL" id="GGA13393.1"/>
    </source>
</evidence>
<protein>
    <submittedName>
        <fullName evidence="2">Uncharacterized protein</fullName>
    </submittedName>
</protein>
<name>A0A8J2XKD4_9MICO</name>
<dbReference type="Proteomes" id="UP000616114">
    <property type="component" value="Unassembled WGS sequence"/>
</dbReference>
<sequence length="161" mass="17174">MTGKTIRAGRPNRIAGVARIAHGRTRAVTRHGRLRGIGACSGRSHPLEPLAFGGLAFLAFPLALGAAQQRSSSHASRITATRAWKTPVTEREHGCSGPRHGRRPQASAAYLGCPPASPARSAPQAGLMIRPQVLLLPQMFCRSPSSCSTCEWSTKRFTSLP</sequence>
<dbReference type="EMBL" id="BMFY01000005">
    <property type="protein sequence ID" value="GGA13393.1"/>
    <property type="molecule type" value="Genomic_DNA"/>
</dbReference>
<evidence type="ECO:0000256" key="1">
    <source>
        <dbReference type="SAM" id="MobiDB-lite"/>
    </source>
</evidence>
<proteinExistence type="predicted"/>
<gene>
    <name evidence="2" type="ORF">GCM10011333_15440</name>
</gene>